<protein>
    <submittedName>
        <fullName evidence="6">Phage integrase family</fullName>
    </submittedName>
</protein>
<dbReference type="PROSITE" id="PS51898">
    <property type="entry name" value="TYR_RECOMBINASE"/>
    <property type="match status" value="1"/>
</dbReference>
<evidence type="ECO:0000313" key="7">
    <source>
        <dbReference type="Proteomes" id="UP000262072"/>
    </source>
</evidence>
<dbReference type="EMBL" id="UNRR01000018">
    <property type="protein sequence ID" value="SYZ78524.1"/>
    <property type="molecule type" value="Genomic_DNA"/>
</dbReference>
<evidence type="ECO:0000256" key="2">
    <source>
        <dbReference type="ARBA" id="ARBA00022908"/>
    </source>
</evidence>
<dbReference type="InterPro" id="IPR028259">
    <property type="entry name" value="AP2-like_int_N"/>
</dbReference>
<feature type="domain" description="Tyr recombinase" evidence="5">
    <location>
        <begin position="176"/>
        <end position="377"/>
    </location>
</feature>
<dbReference type="AlphaFoldDB" id="A0A383TFS9"/>
<organism evidence="6 7">
    <name type="scientific">Trichococcus shcherbakoviae</name>
    <dbReference type="NCBI Taxonomy" id="2094020"/>
    <lineage>
        <taxon>Bacteria</taxon>
        <taxon>Bacillati</taxon>
        <taxon>Bacillota</taxon>
        <taxon>Bacilli</taxon>
        <taxon>Lactobacillales</taxon>
        <taxon>Carnobacteriaceae</taxon>
        <taxon>Trichococcus</taxon>
    </lineage>
</organism>
<dbReference type="Gene3D" id="1.10.443.10">
    <property type="entry name" value="Intergrase catalytic core"/>
    <property type="match status" value="1"/>
</dbReference>
<keyword evidence="3" id="KW-0238">DNA-binding</keyword>
<dbReference type="InterPro" id="IPR010998">
    <property type="entry name" value="Integrase_recombinase_N"/>
</dbReference>
<dbReference type="InterPro" id="IPR011010">
    <property type="entry name" value="DNA_brk_join_enz"/>
</dbReference>
<dbReference type="GO" id="GO:0003677">
    <property type="term" value="F:DNA binding"/>
    <property type="evidence" value="ECO:0007669"/>
    <property type="project" value="UniProtKB-KW"/>
</dbReference>
<dbReference type="PANTHER" id="PTHR30349">
    <property type="entry name" value="PHAGE INTEGRASE-RELATED"/>
    <property type="match status" value="1"/>
</dbReference>
<keyword evidence="4" id="KW-0233">DNA recombination</keyword>
<dbReference type="SUPFAM" id="SSF56349">
    <property type="entry name" value="DNA breaking-rejoining enzymes"/>
    <property type="match status" value="1"/>
</dbReference>
<name>A0A383TFS9_9LACT</name>
<keyword evidence="2" id="KW-0229">DNA integration</keyword>
<dbReference type="Pfam" id="PF14659">
    <property type="entry name" value="Phage_int_SAM_3"/>
    <property type="match status" value="1"/>
</dbReference>
<evidence type="ECO:0000259" key="5">
    <source>
        <dbReference type="PROSITE" id="PS51898"/>
    </source>
</evidence>
<evidence type="ECO:0000256" key="4">
    <source>
        <dbReference type="ARBA" id="ARBA00023172"/>
    </source>
</evidence>
<sequence>MPAIKQYSKKDGSKAYMYSLYIGTDPLTGKPKRTTRRGFSTKKEAALSLSRLQLEIEKNGSLVRRNDTATFEDVYLLWLEQYKDGVKENTLRQTKSAFRMYILPHLGDFRIEKINVARCQKAVNAWAERTKIFKLFKNYASSVFKYAISLDMCSDNPMAKVHVPVKKQAFGEEDHKKIEFYSRSELLTFMDCLEKDGNQKRLTFFRVLAYTGARKSEILALTWEDVDFANKKLNINKTLAIGEKGIIVNTPKTKTSKRSVSLDDRTIEILKNWRKEQRKLYFALGFNTSNKTQPVFTNKFNRYIMPSNVTNWMHQLVRKHDLKQIKIHGFRHTHCSLLFEAGASIQEVKERLGHATIEMTMNIYAHVTEERADATADLFANYMNM</sequence>
<gene>
    <name evidence="6" type="ORF">TART1_1308</name>
</gene>
<comment type="similarity">
    <text evidence="1">Belongs to the 'phage' integrase family.</text>
</comment>
<dbReference type="InterPro" id="IPR002104">
    <property type="entry name" value="Integrase_catalytic"/>
</dbReference>
<dbReference type="InterPro" id="IPR004107">
    <property type="entry name" value="Integrase_SAM-like_N"/>
</dbReference>
<evidence type="ECO:0000256" key="3">
    <source>
        <dbReference type="ARBA" id="ARBA00023125"/>
    </source>
</evidence>
<dbReference type="Pfam" id="PF14657">
    <property type="entry name" value="Arm-DNA-bind_4"/>
    <property type="match status" value="1"/>
</dbReference>
<proteinExistence type="inferred from homology"/>
<reference evidence="7" key="1">
    <citation type="submission" date="2018-05" db="EMBL/GenBank/DDBJ databases">
        <authorList>
            <person name="Strepis N."/>
        </authorList>
    </citation>
    <scope>NUCLEOTIDE SEQUENCE [LARGE SCALE GENOMIC DNA]</scope>
</reference>
<dbReference type="CDD" id="cd01189">
    <property type="entry name" value="INT_ICEBs1_C_like"/>
    <property type="match status" value="1"/>
</dbReference>
<dbReference type="Pfam" id="PF00589">
    <property type="entry name" value="Phage_integrase"/>
    <property type="match status" value="1"/>
</dbReference>
<evidence type="ECO:0000256" key="1">
    <source>
        <dbReference type="ARBA" id="ARBA00008857"/>
    </source>
</evidence>
<dbReference type="GO" id="GO:0006310">
    <property type="term" value="P:DNA recombination"/>
    <property type="evidence" value="ECO:0007669"/>
    <property type="project" value="UniProtKB-KW"/>
</dbReference>
<dbReference type="InterPro" id="IPR013762">
    <property type="entry name" value="Integrase-like_cat_sf"/>
</dbReference>
<dbReference type="Gene3D" id="1.10.150.130">
    <property type="match status" value="1"/>
</dbReference>
<dbReference type="GO" id="GO:0015074">
    <property type="term" value="P:DNA integration"/>
    <property type="evidence" value="ECO:0007669"/>
    <property type="project" value="UniProtKB-KW"/>
</dbReference>
<dbReference type="InterPro" id="IPR050090">
    <property type="entry name" value="Tyrosine_recombinase_XerCD"/>
</dbReference>
<dbReference type="PANTHER" id="PTHR30349:SF64">
    <property type="entry name" value="PROPHAGE INTEGRASE INTD-RELATED"/>
    <property type="match status" value="1"/>
</dbReference>
<dbReference type="Proteomes" id="UP000262072">
    <property type="component" value="Unassembled WGS sequence"/>
</dbReference>
<evidence type="ECO:0000313" key="6">
    <source>
        <dbReference type="EMBL" id="SYZ78524.1"/>
    </source>
</evidence>
<dbReference type="OrthoDB" id="9803188at2"/>
<accession>A0A383TFS9</accession>